<dbReference type="InterPro" id="IPR045010">
    <property type="entry name" value="MDR_fam"/>
</dbReference>
<dbReference type="InterPro" id="IPR041694">
    <property type="entry name" value="ADH_N_2"/>
</dbReference>
<sequence>MSHLPTTTKAWILQNPPVKNIILGNSESSTFSIQEQTLPPLDKGDLLVQPIYLSNDPAQRGWIQRKLDEGRLYVTPVLQGQAMATHAVARVLATAGPTSTWKEGDLVYTTTTGWRQYAVVKEEDVRSLRSIPGLSPSLYVGLFGVPGLTAYFGVTEVLKLQRGQSLVVSAAAGAVGNVVVQYAKKVIGASKVIAIAGTPEKCAWIKEMGADIALNYKAPSFKQDLNAATEGFVDAYFDNVGGEILDQMLTRIKQHGRVAACGAISNYTHDNLDAANLRNWFEIITSRLTVKGFIVLDYFPRAGEAVEALSKAVEEGKMTVEGAETLVETDFSNIPEVWLRLFQGQNVGKLVTQIAGA</sequence>
<organism>
    <name type="scientific">Serpula lacrymans var. lacrymans (strain S7.9)</name>
    <name type="common">Dry rot fungus</name>
    <dbReference type="NCBI Taxonomy" id="578457"/>
    <lineage>
        <taxon>Eukaryota</taxon>
        <taxon>Fungi</taxon>
        <taxon>Dikarya</taxon>
        <taxon>Basidiomycota</taxon>
        <taxon>Agaricomycotina</taxon>
        <taxon>Agaricomycetes</taxon>
        <taxon>Agaricomycetidae</taxon>
        <taxon>Boletales</taxon>
        <taxon>Coniophorineae</taxon>
        <taxon>Serpulaceae</taxon>
        <taxon>Serpula</taxon>
    </lineage>
</organism>
<dbReference type="SMART" id="SM00829">
    <property type="entry name" value="PKS_ER"/>
    <property type="match status" value="1"/>
</dbReference>
<dbReference type="SUPFAM" id="SSF50129">
    <property type="entry name" value="GroES-like"/>
    <property type="match status" value="1"/>
</dbReference>
<dbReference type="GeneID" id="18818743"/>
<keyword evidence="1" id="KW-0560">Oxidoreductase</keyword>
<feature type="domain" description="Enoyl reductase (ER)" evidence="2">
    <location>
        <begin position="24"/>
        <end position="352"/>
    </location>
</feature>
<evidence type="ECO:0000256" key="1">
    <source>
        <dbReference type="ARBA" id="ARBA00023002"/>
    </source>
</evidence>
<evidence type="ECO:0000259" key="2">
    <source>
        <dbReference type="SMART" id="SM00829"/>
    </source>
</evidence>
<dbReference type="Gene3D" id="3.90.180.10">
    <property type="entry name" value="Medium-chain alcohol dehydrogenases, catalytic domain"/>
    <property type="match status" value="1"/>
</dbReference>
<dbReference type="PANTHER" id="PTHR43205">
    <property type="entry name" value="PROSTAGLANDIN REDUCTASE"/>
    <property type="match status" value="1"/>
</dbReference>
<gene>
    <name evidence="3" type="ORF">SERLADRAFT_464454</name>
</gene>
<dbReference type="Proteomes" id="UP000008064">
    <property type="component" value="Unassembled WGS sequence"/>
</dbReference>
<accession>F8NS50</accession>
<dbReference type="PANTHER" id="PTHR43205:SF19">
    <property type="entry name" value="ENOYL REDUCTASE (ER) DOMAIN-CONTAINING PROTEIN"/>
    <property type="match status" value="1"/>
</dbReference>
<dbReference type="CDD" id="cd05288">
    <property type="entry name" value="PGDH"/>
    <property type="match status" value="1"/>
</dbReference>
<dbReference type="Pfam" id="PF16884">
    <property type="entry name" value="ADH_N_2"/>
    <property type="match status" value="1"/>
</dbReference>
<dbReference type="InterPro" id="IPR020843">
    <property type="entry name" value="ER"/>
</dbReference>
<protein>
    <recommendedName>
        <fullName evidence="2">Enoyl reductase (ER) domain-containing protein</fullName>
    </recommendedName>
</protein>
<dbReference type="Pfam" id="PF00107">
    <property type="entry name" value="ADH_zinc_N"/>
    <property type="match status" value="1"/>
</dbReference>
<dbReference type="SUPFAM" id="SSF51735">
    <property type="entry name" value="NAD(P)-binding Rossmann-fold domains"/>
    <property type="match status" value="1"/>
</dbReference>
<dbReference type="InterPro" id="IPR011032">
    <property type="entry name" value="GroES-like_sf"/>
</dbReference>
<dbReference type="RefSeq" id="XP_007317056.1">
    <property type="nucleotide sequence ID" value="XM_007316994.1"/>
</dbReference>
<dbReference type="HOGENOM" id="CLU_026673_29_2_1"/>
<dbReference type="FunFam" id="3.40.50.720:FF:000121">
    <property type="entry name" value="Prostaglandin reductase 2"/>
    <property type="match status" value="1"/>
</dbReference>
<dbReference type="OrthoDB" id="809632at2759"/>
<dbReference type="AlphaFoldDB" id="F8NS50"/>
<dbReference type="InterPro" id="IPR013149">
    <property type="entry name" value="ADH-like_C"/>
</dbReference>
<dbReference type="EMBL" id="GL945432">
    <property type="protein sequence ID" value="EGO26883.1"/>
    <property type="molecule type" value="Genomic_DNA"/>
</dbReference>
<dbReference type="Gene3D" id="3.40.50.720">
    <property type="entry name" value="NAD(P)-binding Rossmann-like Domain"/>
    <property type="match status" value="1"/>
</dbReference>
<name>F8NS50_SERL9</name>
<evidence type="ECO:0000313" key="3">
    <source>
        <dbReference type="EMBL" id="EGO26883.1"/>
    </source>
</evidence>
<dbReference type="InterPro" id="IPR036291">
    <property type="entry name" value="NAD(P)-bd_dom_sf"/>
</dbReference>
<dbReference type="GO" id="GO:0016628">
    <property type="term" value="F:oxidoreductase activity, acting on the CH-CH group of donors, NAD or NADP as acceptor"/>
    <property type="evidence" value="ECO:0007669"/>
    <property type="project" value="InterPro"/>
</dbReference>
<reference evidence="3" key="1">
    <citation type="submission" date="2011-04" db="EMBL/GenBank/DDBJ databases">
        <title>Evolution of plant cell wall degrading machinery underlies the functional diversity of forest fungi.</title>
        <authorList>
            <consortium name="US DOE Joint Genome Institute (JGI-PGF)"/>
            <person name="Eastwood D.C."/>
            <person name="Floudas D."/>
            <person name="Binder M."/>
            <person name="Majcherczyk A."/>
            <person name="Schneider P."/>
            <person name="Aerts A."/>
            <person name="Asiegbu F.O."/>
            <person name="Baker S.E."/>
            <person name="Barry K."/>
            <person name="Bendiksby M."/>
            <person name="Blumentritt M."/>
            <person name="Coutinho P.M."/>
            <person name="Cullen D."/>
            <person name="Cullen D."/>
            <person name="Gathman A."/>
            <person name="Goodell B."/>
            <person name="Henrissat B."/>
            <person name="Ihrmark K."/>
            <person name="Kauserud H."/>
            <person name="Kohler A."/>
            <person name="LaButti K."/>
            <person name="Lapidus A."/>
            <person name="Lavin J.L."/>
            <person name="Lee Y.-H."/>
            <person name="Lindquist E."/>
            <person name="Lilly W."/>
            <person name="Lucas S."/>
            <person name="Morin E."/>
            <person name="Murat C."/>
            <person name="Oguiza J.A."/>
            <person name="Park J."/>
            <person name="Pisabarro A.G."/>
            <person name="Riley R."/>
            <person name="Rosling A."/>
            <person name="Salamov A."/>
            <person name="Schmidt O."/>
            <person name="Schmutz J."/>
            <person name="Skrede I."/>
            <person name="Stenlid J."/>
            <person name="Wiebenga A."/>
            <person name="Xie X."/>
            <person name="Kues U."/>
            <person name="Hibbett D.S."/>
            <person name="Hoffmeister D."/>
            <person name="Hogberg N."/>
            <person name="Martin F."/>
            <person name="Grigoriev I.V."/>
            <person name="Watkinson S.C."/>
        </authorList>
    </citation>
    <scope>NUCLEOTIDE SEQUENCE</scope>
    <source>
        <strain evidence="3">S7.9</strain>
    </source>
</reference>
<proteinExistence type="predicted"/>
<dbReference type="KEGG" id="sla:SERLADRAFT_464454"/>